<comment type="caution">
    <text evidence="13">The sequence shown here is derived from an EMBL/GenBank/DDBJ whole genome shotgun (WGS) entry which is preliminary data.</text>
</comment>
<gene>
    <name evidence="13" type="ORF">PPSIR1_28558</name>
</gene>
<protein>
    <recommendedName>
        <fullName evidence="4">Molybdopterin synthase catalytic subunit</fullName>
        <ecNumber evidence="3">2.8.1.12</ecNumber>
    </recommendedName>
    <alternativeName>
        <fullName evidence="9">MPT synthase subunit 2</fullName>
    </alternativeName>
    <alternativeName>
        <fullName evidence="7">Molybdenum cofactor biosynthesis protein E</fullName>
    </alternativeName>
    <alternativeName>
        <fullName evidence="8">Molybdopterin-converting factor large subunit</fullName>
    </alternativeName>
    <alternativeName>
        <fullName evidence="10">Molybdopterin-converting factor subunit 2</fullName>
    </alternativeName>
</protein>
<evidence type="ECO:0000313" key="14">
    <source>
        <dbReference type="Proteomes" id="UP000005801"/>
    </source>
</evidence>
<sequence length="245" mass="25951">MTLTLLLFAGLRQAAGASELRLAWSGGELTPRALKARVAAARPELATHLERCRVAVDHEFVGEDQALAALDRHGRPVEIALIPPVSGGHDGPQPEAKPGAGDALPRVGERSTLSDAALSLAAVVEAVDHRGAGGIATFTGNVREHSRGKTVRFLEYEAYAPMAVATMDRIALAVEAEIPGARVALAHRVGHLEIGETAVVIAASAPHRAEAFTACREVIERLKQDVPIWKREVDTEGAEWIGQGP</sequence>
<keyword evidence="5" id="KW-0501">Molybdenum cofactor biosynthesis</keyword>
<evidence type="ECO:0000256" key="2">
    <source>
        <dbReference type="ARBA" id="ARBA00005426"/>
    </source>
</evidence>
<comment type="catalytic activity">
    <reaction evidence="11">
        <text>2 [molybdopterin-synthase sulfur-carrier protein]-C-terminal-Gly-aminoethanethioate + cyclic pyranopterin phosphate + H2O = molybdopterin + 2 [molybdopterin-synthase sulfur-carrier protein]-C-terminal Gly-Gly + 2 H(+)</text>
        <dbReference type="Rhea" id="RHEA:26333"/>
        <dbReference type="Rhea" id="RHEA-COMP:12202"/>
        <dbReference type="Rhea" id="RHEA-COMP:19907"/>
        <dbReference type="ChEBI" id="CHEBI:15377"/>
        <dbReference type="ChEBI" id="CHEBI:15378"/>
        <dbReference type="ChEBI" id="CHEBI:58698"/>
        <dbReference type="ChEBI" id="CHEBI:59648"/>
        <dbReference type="ChEBI" id="CHEBI:90778"/>
        <dbReference type="ChEBI" id="CHEBI:232372"/>
        <dbReference type="EC" id="2.8.1.12"/>
    </reaction>
</comment>
<dbReference type="eggNOG" id="COG1977">
    <property type="taxonomic scope" value="Bacteria"/>
</dbReference>
<evidence type="ECO:0000256" key="12">
    <source>
        <dbReference type="SAM" id="MobiDB-lite"/>
    </source>
</evidence>
<dbReference type="GO" id="GO:0006777">
    <property type="term" value="P:Mo-molybdopterin cofactor biosynthetic process"/>
    <property type="evidence" value="ECO:0007669"/>
    <property type="project" value="UniProtKB-KW"/>
</dbReference>
<comment type="subunit">
    <text evidence="6">Heterotetramer of 2 MoaD subunits and 2 MoaE subunits. Also stable as homodimer. The enzyme changes between these two forms during catalysis.</text>
</comment>
<comment type="pathway">
    <text evidence="1">Cofactor biosynthesis; molybdopterin biosynthesis.</text>
</comment>
<dbReference type="STRING" id="391625.PPSIR1_28558"/>
<evidence type="ECO:0000313" key="13">
    <source>
        <dbReference type="EMBL" id="EDM80940.1"/>
    </source>
</evidence>
<dbReference type="RefSeq" id="WP_006970033.1">
    <property type="nucleotide sequence ID" value="NZ_ABCS01000007.1"/>
</dbReference>
<comment type="similarity">
    <text evidence="2">Belongs to the MoaE family.</text>
</comment>
<evidence type="ECO:0000256" key="11">
    <source>
        <dbReference type="ARBA" id="ARBA00049878"/>
    </source>
</evidence>
<dbReference type="Gene3D" id="3.10.20.30">
    <property type="match status" value="1"/>
</dbReference>
<dbReference type="InterPro" id="IPR036563">
    <property type="entry name" value="MoaE_sf"/>
</dbReference>
<dbReference type="eggNOG" id="COG0314">
    <property type="taxonomic scope" value="Bacteria"/>
</dbReference>
<evidence type="ECO:0000256" key="8">
    <source>
        <dbReference type="ARBA" id="ARBA00030407"/>
    </source>
</evidence>
<reference evidence="13 14" key="1">
    <citation type="submission" date="2007-06" db="EMBL/GenBank/DDBJ databases">
        <authorList>
            <person name="Shimkets L."/>
            <person name="Ferriera S."/>
            <person name="Johnson J."/>
            <person name="Kravitz S."/>
            <person name="Beeson K."/>
            <person name="Sutton G."/>
            <person name="Rogers Y.-H."/>
            <person name="Friedman R."/>
            <person name="Frazier M."/>
            <person name="Venter J.C."/>
        </authorList>
    </citation>
    <scope>NUCLEOTIDE SEQUENCE [LARGE SCALE GENOMIC DNA]</scope>
    <source>
        <strain evidence="13 14">SIR-1</strain>
    </source>
</reference>
<evidence type="ECO:0000256" key="4">
    <source>
        <dbReference type="ARBA" id="ARBA00013858"/>
    </source>
</evidence>
<evidence type="ECO:0000256" key="1">
    <source>
        <dbReference type="ARBA" id="ARBA00005046"/>
    </source>
</evidence>
<dbReference type="InterPro" id="IPR012675">
    <property type="entry name" value="Beta-grasp_dom_sf"/>
</dbReference>
<dbReference type="Proteomes" id="UP000005801">
    <property type="component" value="Unassembled WGS sequence"/>
</dbReference>
<dbReference type="SUPFAM" id="SSF54690">
    <property type="entry name" value="Molybdopterin synthase subunit MoaE"/>
    <property type="match status" value="1"/>
</dbReference>
<dbReference type="SUPFAM" id="SSF54285">
    <property type="entry name" value="MoaD/ThiS"/>
    <property type="match status" value="1"/>
</dbReference>
<dbReference type="InterPro" id="IPR003749">
    <property type="entry name" value="ThiS/MoaD-like"/>
</dbReference>
<evidence type="ECO:0000256" key="6">
    <source>
        <dbReference type="ARBA" id="ARBA00026066"/>
    </source>
</evidence>
<dbReference type="UniPathway" id="UPA00344"/>
<dbReference type="CDD" id="cd00756">
    <property type="entry name" value="MoaE"/>
    <property type="match status" value="1"/>
</dbReference>
<evidence type="ECO:0000256" key="9">
    <source>
        <dbReference type="ARBA" id="ARBA00030781"/>
    </source>
</evidence>
<dbReference type="Pfam" id="PF02391">
    <property type="entry name" value="MoaE"/>
    <property type="match status" value="1"/>
</dbReference>
<organism evidence="13 14">
    <name type="scientific">Plesiocystis pacifica SIR-1</name>
    <dbReference type="NCBI Taxonomy" id="391625"/>
    <lineage>
        <taxon>Bacteria</taxon>
        <taxon>Pseudomonadati</taxon>
        <taxon>Myxococcota</taxon>
        <taxon>Polyangia</taxon>
        <taxon>Nannocystales</taxon>
        <taxon>Nannocystaceae</taxon>
        <taxon>Plesiocystis</taxon>
    </lineage>
</organism>
<proteinExistence type="inferred from homology"/>
<dbReference type="InterPro" id="IPR016155">
    <property type="entry name" value="Mopterin_synth/thiamin_S_b"/>
</dbReference>
<dbReference type="EMBL" id="ABCS01000007">
    <property type="protein sequence ID" value="EDM80940.1"/>
    <property type="molecule type" value="Genomic_DNA"/>
</dbReference>
<dbReference type="AlphaFoldDB" id="A6FZY4"/>
<dbReference type="Gene3D" id="3.90.1170.40">
    <property type="entry name" value="Molybdopterin biosynthesis MoaE subunit"/>
    <property type="match status" value="1"/>
</dbReference>
<accession>A6FZY4</accession>
<evidence type="ECO:0000256" key="3">
    <source>
        <dbReference type="ARBA" id="ARBA00011950"/>
    </source>
</evidence>
<name>A6FZY4_9BACT</name>
<dbReference type="OrthoDB" id="9803224at2"/>
<keyword evidence="14" id="KW-1185">Reference proteome</keyword>
<dbReference type="InterPro" id="IPR003448">
    <property type="entry name" value="Mopterin_biosynth_MoaE"/>
</dbReference>
<feature type="region of interest" description="Disordered" evidence="12">
    <location>
        <begin position="84"/>
        <end position="107"/>
    </location>
</feature>
<dbReference type="EC" id="2.8.1.12" evidence="3"/>
<dbReference type="PANTHER" id="PTHR23404">
    <property type="entry name" value="MOLYBDOPTERIN SYNTHASE RELATED"/>
    <property type="match status" value="1"/>
</dbReference>
<dbReference type="GO" id="GO:0030366">
    <property type="term" value="F:molybdopterin synthase activity"/>
    <property type="evidence" value="ECO:0007669"/>
    <property type="project" value="UniProtKB-EC"/>
</dbReference>
<evidence type="ECO:0000256" key="7">
    <source>
        <dbReference type="ARBA" id="ARBA00029745"/>
    </source>
</evidence>
<dbReference type="Pfam" id="PF02597">
    <property type="entry name" value="ThiS"/>
    <property type="match status" value="1"/>
</dbReference>
<evidence type="ECO:0000256" key="10">
    <source>
        <dbReference type="ARBA" id="ARBA00032474"/>
    </source>
</evidence>
<evidence type="ECO:0000256" key="5">
    <source>
        <dbReference type="ARBA" id="ARBA00023150"/>
    </source>
</evidence>
<dbReference type="CDD" id="cd00754">
    <property type="entry name" value="Ubl_MoaD"/>
    <property type="match status" value="1"/>
</dbReference>